<dbReference type="Proteomes" id="UP000789366">
    <property type="component" value="Unassembled WGS sequence"/>
</dbReference>
<proteinExistence type="predicted"/>
<dbReference type="EMBL" id="CAJVPW010008126">
    <property type="protein sequence ID" value="CAG8590061.1"/>
    <property type="molecule type" value="Genomic_DNA"/>
</dbReference>
<accession>A0ACA9MFY4</accession>
<feature type="non-terminal residue" evidence="1">
    <location>
        <position position="102"/>
    </location>
</feature>
<keyword evidence="2" id="KW-1185">Reference proteome</keyword>
<reference evidence="1" key="1">
    <citation type="submission" date="2021-06" db="EMBL/GenBank/DDBJ databases">
        <authorList>
            <person name="Kallberg Y."/>
            <person name="Tangrot J."/>
            <person name="Rosling A."/>
        </authorList>
    </citation>
    <scope>NUCLEOTIDE SEQUENCE</scope>
    <source>
        <strain evidence="1">28 12/20/2015</strain>
    </source>
</reference>
<organism evidence="1 2">
    <name type="scientific">Cetraspora pellucida</name>
    <dbReference type="NCBI Taxonomy" id="1433469"/>
    <lineage>
        <taxon>Eukaryota</taxon>
        <taxon>Fungi</taxon>
        <taxon>Fungi incertae sedis</taxon>
        <taxon>Mucoromycota</taxon>
        <taxon>Glomeromycotina</taxon>
        <taxon>Glomeromycetes</taxon>
        <taxon>Diversisporales</taxon>
        <taxon>Gigasporaceae</taxon>
        <taxon>Cetraspora</taxon>
    </lineage>
</organism>
<name>A0ACA9MFY4_9GLOM</name>
<evidence type="ECO:0000313" key="2">
    <source>
        <dbReference type="Proteomes" id="UP000789366"/>
    </source>
</evidence>
<protein>
    <submittedName>
        <fullName evidence="1">308_t:CDS:1</fullName>
    </submittedName>
</protein>
<evidence type="ECO:0000313" key="1">
    <source>
        <dbReference type="EMBL" id="CAG8590061.1"/>
    </source>
</evidence>
<comment type="caution">
    <text evidence="1">The sequence shown here is derived from an EMBL/GenBank/DDBJ whole genome shotgun (WGS) entry which is preliminary data.</text>
</comment>
<sequence>MVLTKNLNYNRKILFHNANNKWKKYKKDPNIQRIIDEFFNTPVPLQGFPILYIQHSTQSINNNSYMNVTPQSMPFSNVVFETNLDCNNEKANNEYEELEIGN</sequence>
<gene>
    <name evidence="1" type="ORF">SPELUC_LOCUS6712</name>
</gene>